<dbReference type="AlphaFoldDB" id="A0A6A6T676"/>
<gene>
    <name evidence="3" type="ORF">K491DRAFT_693461</name>
</gene>
<evidence type="ECO:0000259" key="2">
    <source>
        <dbReference type="Pfam" id="PF22939"/>
    </source>
</evidence>
<keyword evidence="4" id="KW-1185">Reference proteome</keyword>
<name>A0A6A6T676_9PLEO</name>
<dbReference type="PANTHER" id="PTHR10039">
    <property type="entry name" value="AMELOGENIN"/>
    <property type="match status" value="1"/>
</dbReference>
<organism evidence="3 4">
    <name type="scientific">Lophiostoma macrostomum CBS 122681</name>
    <dbReference type="NCBI Taxonomy" id="1314788"/>
    <lineage>
        <taxon>Eukaryota</taxon>
        <taxon>Fungi</taxon>
        <taxon>Dikarya</taxon>
        <taxon>Ascomycota</taxon>
        <taxon>Pezizomycotina</taxon>
        <taxon>Dothideomycetes</taxon>
        <taxon>Pleosporomycetidae</taxon>
        <taxon>Pleosporales</taxon>
        <taxon>Lophiostomataceae</taxon>
        <taxon>Lophiostoma</taxon>
    </lineage>
</organism>
<dbReference type="Proteomes" id="UP000799324">
    <property type="component" value="Unassembled WGS sequence"/>
</dbReference>
<feature type="region of interest" description="Disordered" evidence="1">
    <location>
        <begin position="624"/>
        <end position="652"/>
    </location>
</feature>
<feature type="domain" description="GPI inositol-deacylase winged helix" evidence="2">
    <location>
        <begin position="4"/>
        <end position="77"/>
    </location>
</feature>
<sequence>MMTKVCQWISCARRPLLLTELEEAVGLDETDTHLHRERMATGSGEKLVGACGNLVVYDRDEKTIALAHHTVEQFLTASNPIQGTSGQHSIHFDKGVADHHIGKICIAYLRFTDFERQVYQPEQPVRMARKDAENIIWNRIPLSSSVRRIMSPANTTRRRTEYIFPTPKKGSNLEYTYTMLPYVIEFWLHHSSQFPVDKLNMDAFSHMVLHHRLPFEFRPWNMNKDSSTTPNMASWFPIYVWAMQSCMTSLFYVLFRDADIFAQMQQHFMQRLHGYDLSNHRQEIISQYYLFILSRHHLDSWAMKLSAAADYRESYHMLGLLLTELGKHCPSISTSILGPLFIDALGIAIEKGNFQAAIHIYELYIPDNITLSRLFIEMVDLLHVPAPVITCLLCIPTTDLIEIEDEFLTALKNFLPSLVEVLSISTFADLQLNEWCSSLCLRYTLNVHNDKWLQIVLNHKSKEMVVYPPASWVGSVENIPLARCLIQYYRKIQSENTACGAPMEQNILIKLIDLHPWDRFTVDDFEKADIRGLGWSSQMKMPEVARALTSRYKNHFLDLLVSGFPQDMTAWVFSTRAFNTLLQETSWSSNVVWTFVDYLALRPDINDFPDIMGIFVRLAIGLSPRPPSPQPPSQPSNTNPSPHSMNNRGGAR</sequence>
<dbReference type="EMBL" id="MU004358">
    <property type="protein sequence ID" value="KAF2654797.1"/>
    <property type="molecule type" value="Genomic_DNA"/>
</dbReference>
<protein>
    <recommendedName>
        <fullName evidence="2">GPI inositol-deacylase winged helix domain-containing protein</fullName>
    </recommendedName>
</protein>
<feature type="compositionally biased region" description="Low complexity" evidence="1">
    <location>
        <begin position="635"/>
        <end position="644"/>
    </location>
</feature>
<dbReference type="OrthoDB" id="3801135at2759"/>
<evidence type="ECO:0000313" key="4">
    <source>
        <dbReference type="Proteomes" id="UP000799324"/>
    </source>
</evidence>
<dbReference type="InterPro" id="IPR054471">
    <property type="entry name" value="GPIID_WHD"/>
</dbReference>
<dbReference type="Pfam" id="PF22939">
    <property type="entry name" value="WHD_GPIID"/>
    <property type="match status" value="1"/>
</dbReference>
<accession>A0A6A6T676</accession>
<evidence type="ECO:0000256" key="1">
    <source>
        <dbReference type="SAM" id="MobiDB-lite"/>
    </source>
</evidence>
<proteinExistence type="predicted"/>
<reference evidence="3" key="1">
    <citation type="journal article" date="2020" name="Stud. Mycol.">
        <title>101 Dothideomycetes genomes: a test case for predicting lifestyles and emergence of pathogens.</title>
        <authorList>
            <person name="Haridas S."/>
            <person name="Albert R."/>
            <person name="Binder M."/>
            <person name="Bloem J."/>
            <person name="Labutti K."/>
            <person name="Salamov A."/>
            <person name="Andreopoulos B."/>
            <person name="Baker S."/>
            <person name="Barry K."/>
            <person name="Bills G."/>
            <person name="Bluhm B."/>
            <person name="Cannon C."/>
            <person name="Castanera R."/>
            <person name="Culley D."/>
            <person name="Daum C."/>
            <person name="Ezra D."/>
            <person name="Gonzalez J."/>
            <person name="Henrissat B."/>
            <person name="Kuo A."/>
            <person name="Liang C."/>
            <person name="Lipzen A."/>
            <person name="Lutzoni F."/>
            <person name="Magnuson J."/>
            <person name="Mondo S."/>
            <person name="Nolan M."/>
            <person name="Ohm R."/>
            <person name="Pangilinan J."/>
            <person name="Park H.-J."/>
            <person name="Ramirez L."/>
            <person name="Alfaro M."/>
            <person name="Sun H."/>
            <person name="Tritt A."/>
            <person name="Yoshinaga Y."/>
            <person name="Zwiers L.-H."/>
            <person name="Turgeon B."/>
            <person name="Goodwin S."/>
            <person name="Spatafora J."/>
            <person name="Crous P."/>
            <person name="Grigoriev I."/>
        </authorList>
    </citation>
    <scope>NUCLEOTIDE SEQUENCE</scope>
    <source>
        <strain evidence="3">CBS 122681</strain>
    </source>
</reference>
<evidence type="ECO:0000313" key="3">
    <source>
        <dbReference type="EMBL" id="KAF2654797.1"/>
    </source>
</evidence>
<feature type="compositionally biased region" description="Pro residues" evidence="1">
    <location>
        <begin position="624"/>
        <end position="634"/>
    </location>
</feature>